<proteinExistence type="predicted"/>
<protein>
    <submittedName>
        <fullName evidence="1">Uncharacterized protein</fullName>
    </submittedName>
</protein>
<comment type="caution">
    <text evidence="1">The sequence shown here is derived from an EMBL/GenBank/DDBJ whole genome shotgun (WGS) entry which is preliminary data.</text>
</comment>
<organism evidence="1 2">
    <name type="scientific">Malus domestica</name>
    <name type="common">Apple</name>
    <name type="synonym">Pyrus malus</name>
    <dbReference type="NCBI Taxonomy" id="3750"/>
    <lineage>
        <taxon>Eukaryota</taxon>
        <taxon>Viridiplantae</taxon>
        <taxon>Streptophyta</taxon>
        <taxon>Embryophyta</taxon>
        <taxon>Tracheophyta</taxon>
        <taxon>Spermatophyta</taxon>
        <taxon>Magnoliopsida</taxon>
        <taxon>eudicotyledons</taxon>
        <taxon>Gunneridae</taxon>
        <taxon>Pentapetalae</taxon>
        <taxon>rosids</taxon>
        <taxon>fabids</taxon>
        <taxon>Rosales</taxon>
        <taxon>Rosaceae</taxon>
        <taxon>Amygdaloideae</taxon>
        <taxon>Maleae</taxon>
        <taxon>Malus</taxon>
    </lineage>
</organism>
<accession>A0A498I360</accession>
<gene>
    <name evidence="1" type="ORF">DVH24_001766</name>
</gene>
<evidence type="ECO:0000313" key="1">
    <source>
        <dbReference type="EMBL" id="RXH78248.1"/>
    </source>
</evidence>
<name>A0A498I360_MALDO</name>
<evidence type="ECO:0000313" key="2">
    <source>
        <dbReference type="Proteomes" id="UP000290289"/>
    </source>
</evidence>
<keyword evidence="2" id="KW-1185">Reference proteome</keyword>
<dbReference type="AlphaFoldDB" id="A0A498I360"/>
<reference evidence="1 2" key="1">
    <citation type="submission" date="2018-10" db="EMBL/GenBank/DDBJ databases">
        <title>A high-quality apple genome assembly.</title>
        <authorList>
            <person name="Hu J."/>
        </authorList>
    </citation>
    <scope>NUCLEOTIDE SEQUENCE [LARGE SCALE GENOMIC DNA]</scope>
    <source>
        <strain evidence="2">cv. HFTH1</strain>
        <tissue evidence="1">Young leaf</tissue>
    </source>
</reference>
<dbReference type="Proteomes" id="UP000290289">
    <property type="component" value="Chromosome 13"/>
</dbReference>
<dbReference type="EMBL" id="RDQH01000339">
    <property type="protein sequence ID" value="RXH78248.1"/>
    <property type="molecule type" value="Genomic_DNA"/>
</dbReference>
<sequence length="143" mass="16198">MCSIFFRNVDSEKCRVCVIVELGDKGVNVKLVEEFGTIFSAQPITYYLILTKKFHVLAGIYEIIHQNSIRCYVKWTIVIALFKGNEVLNNGSVNSPLPDTLTVSLSPCKLDRSIMGTLLKFSGDQFYYEATIKYHHFYKATGA</sequence>